<reference evidence="2" key="1">
    <citation type="submission" date="2024-07" db="EMBL/GenBank/DDBJ databases">
        <authorList>
            <person name="fu j."/>
        </authorList>
    </citation>
    <scope>NUCLEOTIDE SEQUENCE</scope>
    <source>
        <strain evidence="2">P10A9</strain>
    </source>
</reference>
<feature type="transmembrane region" description="Helical" evidence="1">
    <location>
        <begin position="179"/>
        <end position="201"/>
    </location>
</feature>
<name>A0AB39L7N6_9MICC</name>
<dbReference type="Pfam" id="PF14329">
    <property type="entry name" value="DUF4386"/>
    <property type="match status" value="1"/>
</dbReference>
<gene>
    <name evidence="2" type="ORF">AB5L97_05310</name>
</gene>
<keyword evidence="1" id="KW-0812">Transmembrane</keyword>
<proteinExistence type="predicted"/>
<protein>
    <submittedName>
        <fullName evidence="2">DUF4386 family protein</fullName>
    </submittedName>
</protein>
<organism evidence="2">
    <name type="scientific">Sinomonas puerhi</name>
    <dbReference type="NCBI Taxonomy" id="3238584"/>
    <lineage>
        <taxon>Bacteria</taxon>
        <taxon>Bacillati</taxon>
        <taxon>Actinomycetota</taxon>
        <taxon>Actinomycetes</taxon>
        <taxon>Micrococcales</taxon>
        <taxon>Micrococcaceae</taxon>
        <taxon>Sinomonas</taxon>
    </lineage>
</organism>
<sequence>MTLLPGLTARAWVPLYRTAGVAALLFVAFGVAALALYFVNPPPVSGGEATLHFIADHKASYIAQQLLWLVPSLFGLVVFTALLLALLPAGPSLAVLGFVVGAGSWIALLAVPTTSVGTLALVTLSDQYTAADDGARSAFVAAAEALVAGNNTVTLAGILTPLGVLLICLPMVRGVLPHWTGWLGLATGALGLASEALRFAVASLYAVYGPLLWVWFAAVGIALLRLDRASQSRSREPRHGAGGTQRATRP</sequence>
<feature type="transmembrane region" description="Helical" evidence="1">
    <location>
        <begin position="66"/>
        <end position="86"/>
    </location>
</feature>
<keyword evidence="1" id="KW-1133">Transmembrane helix</keyword>
<evidence type="ECO:0000313" key="2">
    <source>
        <dbReference type="EMBL" id="XDP46428.1"/>
    </source>
</evidence>
<dbReference type="InterPro" id="IPR025495">
    <property type="entry name" value="DUF4386"/>
</dbReference>
<evidence type="ECO:0000256" key="1">
    <source>
        <dbReference type="SAM" id="Phobius"/>
    </source>
</evidence>
<feature type="transmembrane region" description="Helical" evidence="1">
    <location>
        <begin position="153"/>
        <end position="172"/>
    </location>
</feature>
<dbReference type="AlphaFoldDB" id="A0AB39L7N6"/>
<dbReference type="EMBL" id="CP163302">
    <property type="protein sequence ID" value="XDP46428.1"/>
    <property type="molecule type" value="Genomic_DNA"/>
</dbReference>
<feature type="transmembrane region" description="Helical" evidence="1">
    <location>
        <begin position="207"/>
        <end position="226"/>
    </location>
</feature>
<feature type="transmembrane region" description="Helical" evidence="1">
    <location>
        <begin position="21"/>
        <end position="39"/>
    </location>
</feature>
<keyword evidence="1" id="KW-0472">Membrane</keyword>
<accession>A0AB39L7N6</accession>
<feature type="transmembrane region" description="Helical" evidence="1">
    <location>
        <begin position="93"/>
        <end position="111"/>
    </location>
</feature>
<dbReference type="KEGG" id="spue:AB5L97_05310"/>
<dbReference type="RefSeq" id="WP_369046744.1">
    <property type="nucleotide sequence ID" value="NZ_CP163302.1"/>
</dbReference>